<dbReference type="EMBL" id="FLRC01000022">
    <property type="protein sequence ID" value="SBT25760.1"/>
    <property type="molecule type" value="Genomic_DNA"/>
</dbReference>
<feature type="region of interest" description="Disordered" evidence="1">
    <location>
        <begin position="448"/>
        <end position="476"/>
    </location>
</feature>
<evidence type="ECO:0000313" key="5">
    <source>
        <dbReference type="EMBL" id="SOE52044.1"/>
    </source>
</evidence>
<dbReference type="InterPro" id="IPR006315">
    <property type="entry name" value="OM_autotransptr_brl_dom"/>
</dbReference>
<keyword evidence="6" id="KW-1185">Reference proteome</keyword>
<dbReference type="STRING" id="1851544.ODI_01387"/>
<dbReference type="SMART" id="SM00869">
    <property type="entry name" value="Autotransporter"/>
    <property type="match status" value="1"/>
</dbReference>
<reference evidence="5 6" key="2">
    <citation type="submission" date="2017-08" db="EMBL/GenBank/DDBJ databases">
        <authorList>
            <person name="de Groot N.N."/>
        </authorList>
    </citation>
    <scope>NUCLEOTIDE SEQUENCE [LARGE SCALE GENOMIC DNA]</scope>
    <source>
        <strain evidence="5">Orrdi1</strain>
    </source>
</reference>
<feature type="chain" id="PRO_5015062621" evidence="2">
    <location>
        <begin position="33"/>
        <end position="853"/>
    </location>
</feature>
<dbReference type="Proteomes" id="UP000078558">
    <property type="component" value="Chromosome I"/>
</dbReference>
<feature type="compositionally biased region" description="Gly residues" evidence="1">
    <location>
        <begin position="457"/>
        <end position="467"/>
    </location>
</feature>
<evidence type="ECO:0000256" key="2">
    <source>
        <dbReference type="SAM" id="SignalP"/>
    </source>
</evidence>
<evidence type="ECO:0000313" key="4">
    <source>
        <dbReference type="EMBL" id="SBT25760.1"/>
    </source>
</evidence>
<evidence type="ECO:0000256" key="1">
    <source>
        <dbReference type="SAM" id="MobiDB-lite"/>
    </source>
</evidence>
<dbReference type="SUPFAM" id="SSF103515">
    <property type="entry name" value="Autotransporter"/>
    <property type="match status" value="1"/>
</dbReference>
<keyword evidence="2" id="KW-0732">Signal</keyword>
<proteinExistence type="predicted"/>
<reference evidence="4 6" key="1">
    <citation type="submission" date="2016-06" db="EMBL/GenBank/DDBJ databases">
        <authorList>
            <person name="Kjaerup R.B."/>
            <person name="Dalgaard T.S."/>
            <person name="Juul-Madsen H.R."/>
        </authorList>
    </citation>
    <scope>NUCLEOTIDE SEQUENCE [LARGE SCALE GENOMIC DNA]</scope>
    <source>
        <strain evidence="4">Orrdi1</strain>
    </source>
</reference>
<evidence type="ECO:0000259" key="3">
    <source>
        <dbReference type="PROSITE" id="PS51208"/>
    </source>
</evidence>
<dbReference type="GO" id="GO:0019867">
    <property type="term" value="C:outer membrane"/>
    <property type="evidence" value="ECO:0007669"/>
    <property type="project" value="InterPro"/>
</dbReference>
<name>A0A1C3K2N0_9BURK</name>
<accession>A0A1C3K2N0</accession>
<dbReference type="NCBIfam" id="TIGR01414">
    <property type="entry name" value="autotrans_barl"/>
    <property type="match status" value="1"/>
</dbReference>
<gene>
    <name evidence="4" type="ORF">ODI_01387</name>
    <name evidence="5" type="ORF">ODI_R3878</name>
</gene>
<dbReference type="InterPro" id="IPR005546">
    <property type="entry name" value="Autotransporte_beta"/>
</dbReference>
<organism evidence="4 6">
    <name type="scientific">Orrella dioscoreae</name>
    <dbReference type="NCBI Taxonomy" id="1851544"/>
    <lineage>
        <taxon>Bacteria</taxon>
        <taxon>Pseudomonadati</taxon>
        <taxon>Pseudomonadota</taxon>
        <taxon>Betaproteobacteria</taxon>
        <taxon>Burkholderiales</taxon>
        <taxon>Alcaligenaceae</taxon>
        <taxon>Orrella</taxon>
    </lineage>
</organism>
<dbReference type="PROSITE" id="PS51208">
    <property type="entry name" value="AUTOTRANSPORTER"/>
    <property type="match status" value="1"/>
</dbReference>
<feature type="signal peptide" evidence="2">
    <location>
        <begin position="1"/>
        <end position="32"/>
    </location>
</feature>
<evidence type="ECO:0000313" key="6">
    <source>
        <dbReference type="Proteomes" id="UP000078558"/>
    </source>
</evidence>
<dbReference type="EMBL" id="LT907988">
    <property type="protein sequence ID" value="SOE52044.1"/>
    <property type="molecule type" value="Genomic_DNA"/>
</dbReference>
<dbReference type="KEGG" id="odi:ODI_R3878"/>
<dbReference type="Pfam" id="PF03797">
    <property type="entry name" value="Autotransporter"/>
    <property type="match status" value="1"/>
</dbReference>
<feature type="domain" description="Autotransporter" evidence="3">
    <location>
        <begin position="572"/>
        <end position="853"/>
    </location>
</feature>
<dbReference type="AlphaFoldDB" id="A0A1C3K2N0"/>
<sequence length="853" mass="88080">MPTLTPASRRGVALTRTLLAALGLLSGAPGMAQQWCTTEGPSVVVSDQRTSSCYLNNNGSTLTVEEGGSIIANGNTSVISNGTDSIVNKGRIAPSNSMMSALAASGGTTVLLLNAVTGQIDGGTAIVNSNSSTIIRLENQGRLVGNGTTVFNMGGMIRTLVNSGTIERSVTAGSGRTINNTGTMEQLTNEASGKITQNGTGVVIHNTGSILTLVNKGEISGGTALHNTGFIDEFINTGSLIAPDGEDAIFNEGQINTIRNAGLIQGGVGLNGAVLHIDGDSARMTGQVNGKAGSAVIVNGSFTTDNNFSVDRFEVAQGGKLRFGGNHFVKTREGVFQNNGVVTVPAGVVADISGDYIQSSTGQLAIEAMSASNYGKVEIRGSAVFDAKSKLLISVGDGATLANQDVLADVVKAGSLEAPQGFIVEDNSELFNFQAAVKGNSIELLTVLDDGSNPDDGQGGTDTGGGTPPAASGGAVSKRVNAQGFGQGMGAAGVLDGFVSGTGNTGDVANIVTALGRLGSQEEVAGAVAQTLPLMSANLNQVVIGGMQGVNRVIQGRLDGVGGFSGMSSGDGYLADRHLWFKPLASFADQDDRDGIAGYRSNTYGFVFGGDAVVGQASRLGLAFSYARSNVDGKSTARTNRADIDAYQLIAYGSHSVASLPDVEVNWQADVGLNQNDGRRVINFGGLDRTAKADFDSTTAHFGAGISRGFQLSDKTRFTPSIRSDYFRIRNASYTESGADGLNLSVRSQTSEQWFAMLEGRLQHQLNDRLAVSANLGAGYEMLGESNGITASYVGGGAAFRTPGMAPGRWLGRAGLGLAMHANDRTEITARYDLEGRSGFTAQTASVNVRWSF</sequence>
<dbReference type="InterPro" id="IPR036709">
    <property type="entry name" value="Autotransporte_beta_dom_sf"/>
</dbReference>
<dbReference type="Gene3D" id="2.40.128.130">
    <property type="entry name" value="Autotransporter beta-domain"/>
    <property type="match status" value="1"/>
</dbReference>
<protein>
    <submittedName>
        <fullName evidence="4">Autotransporter, putative</fullName>
    </submittedName>
</protein>